<accession>H9ZIN8</accession>
<organism evidence="3">
    <name type="scientific">Anastrepha suspensa</name>
    <name type="common">Caribbean fruit fly</name>
    <dbReference type="NCBI Taxonomy" id="28587"/>
    <lineage>
        <taxon>Eukaryota</taxon>
        <taxon>Metazoa</taxon>
        <taxon>Ecdysozoa</taxon>
        <taxon>Arthropoda</taxon>
        <taxon>Hexapoda</taxon>
        <taxon>Insecta</taxon>
        <taxon>Pterygota</taxon>
        <taxon>Neoptera</taxon>
        <taxon>Endopterygota</taxon>
        <taxon>Diptera</taxon>
        <taxon>Brachycera</taxon>
        <taxon>Muscomorpha</taxon>
        <taxon>Tephritoidea</taxon>
        <taxon>Tephritidae</taxon>
        <taxon>Anastrepha</taxon>
    </lineage>
</organism>
<dbReference type="GO" id="GO:0007349">
    <property type="term" value="P:cellularization"/>
    <property type="evidence" value="ECO:0007669"/>
    <property type="project" value="InterPro"/>
</dbReference>
<dbReference type="PANTHER" id="PTHR18914">
    <property type="entry name" value="ALPHA CATENIN"/>
    <property type="match status" value="1"/>
</dbReference>
<keyword evidence="2" id="KW-0963">Cytoplasm</keyword>
<dbReference type="GO" id="GO:0098609">
    <property type="term" value="P:cell-cell adhesion"/>
    <property type="evidence" value="ECO:0007669"/>
    <property type="project" value="TreeGrafter"/>
</dbReference>
<dbReference type="AlphaFoldDB" id="H9ZIN8"/>
<dbReference type="GO" id="GO:0016477">
    <property type="term" value="P:cell migration"/>
    <property type="evidence" value="ECO:0007669"/>
    <property type="project" value="TreeGrafter"/>
</dbReference>
<dbReference type="EMBL" id="JQ599256">
    <property type="protein sequence ID" value="AFH35884.1"/>
    <property type="molecule type" value="mRNA"/>
</dbReference>
<dbReference type="GO" id="GO:0051015">
    <property type="term" value="F:actin filament binding"/>
    <property type="evidence" value="ECO:0007669"/>
    <property type="project" value="TreeGrafter"/>
</dbReference>
<name>H9ZIN8_9MUSC</name>
<protein>
    <submittedName>
        <fullName evidence="3">Serendipity alpha</fullName>
    </submittedName>
</protein>
<comment type="subcellular location">
    <subcellularLocation>
        <location evidence="1">Cytoplasm</location>
    </subcellularLocation>
</comment>
<dbReference type="GO" id="GO:0008013">
    <property type="term" value="F:beta-catenin binding"/>
    <property type="evidence" value="ECO:0007669"/>
    <property type="project" value="TreeGrafter"/>
</dbReference>
<dbReference type="GO" id="GO:0016342">
    <property type="term" value="C:catenin complex"/>
    <property type="evidence" value="ECO:0007669"/>
    <property type="project" value="TreeGrafter"/>
</dbReference>
<proteinExistence type="evidence at transcript level"/>
<evidence type="ECO:0000256" key="2">
    <source>
        <dbReference type="ARBA" id="ARBA00022490"/>
    </source>
</evidence>
<reference evidence="3" key="1">
    <citation type="journal article" date="2012" name="Proc. Natl. Acad. Sci. U.S.A.">
        <title>Strategy for enhanced transgenic strain development for embryonic conditional lethality in Anastrepha suspensa.</title>
        <authorList>
            <person name="Schetelig M.F."/>
            <person name="Handler A.M."/>
        </authorList>
    </citation>
    <scope>NUCLEOTIDE SEQUENCE</scope>
</reference>
<dbReference type="GO" id="GO:0005912">
    <property type="term" value="C:adherens junction"/>
    <property type="evidence" value="ECO:0007669"/>
    <property type="project" value="TreeGrafter"/>
</dbReference>
<evidence type="ECO:0000313" key="3">
    <source>
        <dbReference type="EMBL" id="AFH35884.1"/>
    </source>
</evidence>
<evidence type="ECO:0000256" key="1">
    <source>
        <dbReference type="ARBA" id="ARBA00004496"/>
    </source>
</evidence>
<dbReference type="InterPro" id="IPR008837">
    <property type="entry name" value="Serendipity_A"/>
</dbReference>
<dbReference type="GO" id="GO:0005737">
    <property type="term" value="C:cytoplasm"/>
    <property type="evidence" value="ECO:0007669"/>
    <property type="project" value="UniProtKB-SubCell"/>
</dbReference>
<sequence length="646" mass="73679">MATSGVQVLKSQLSRCRKVIALGCRDTNSRIGWLNNFCGGFFEFANRLHKYITDEVEELEGNENVDTTFLCLTQVCLCTKYLERVIRAEETACKPIPSSRKHFIDRIMWCLDRLEIAVSNLTEAAIYKTSEQALSGYGFIALLEMAMDQVSSFSTYQDDPDFDPHSLDELKYALDSSNEIHRVVRSMVAHTLALANVAFFEDKTALSALCQKALRDSTAFQQECCVNLQQARSNQCNRRLKAIALGDSLNQLHQYVDETILRLIFICFADLEKFSLDKLRAKMRQCGSDDVELDEFIADFDVNLDRLAQIGLFAANESPTPKLKTLVRSCMASLEALDACIIPSLQASNGAEMHSEILEQHFYEEMAKLESVIYEIIDAQPITRSFYEMLNACIAQTEKQFNKSKLEDMVQMGEFLLQYFQYPTNKRELQQTNCKRLEYFQKFTMMLHECRAILVCADQVDTTRILKRFKILRDIVSKFVHALEKTSNQATKEIGGNLYKLTVTETQAIDLNEPQLILETIEPSVCSILYRNESEMYTPRRRAVSDSMRGNYSKYSTLLNEGEGNRRLNTVSGSDWQQALKQRHRGSSVRRNESLRTVMFKRQKSAETQKACDFYLHNSASLQISEIIDQLKQVSVNDSGAAGNNC</sequence>
<dbReference type="Pfam" id="PF05482">
    <property type="entry name" value="Serendipity_A"/>
    <property type="match status" value="1"/>
</dbReference>
<dbReference type="PANTHER" id="PTHR18914:SF33">
    <property type="entry name" value="RE47911P-RELATED"/>
    <property type="match status" value="1"/>
</dbReference>